<evidence type="ECO:0000313" key="1">
    <source>
        <dbReference type="EMBL" id="KAK1859429.1"/>
    </source>
</evidence>
<dbReference type="EMBL" id="CM020618">
    <property type="protein sequence ID" value="KAK1859429.1"/>
    <property type="molecule type" value="Genomic_DNA"/>
</dbReference>
<protein>
    <submittedName>
        <fullName evidence="1">Uncharacterized protein</fullName>
    </submittedName>
</protein>
<reference evidence="1" key="1">
    <citation type="submission" date="2019-11" db="EMBL/GenBank/DDBJ databases">
        <title>Nori genome reveals adaptations in red seaweeds to the harsh intertidal environment.</title>
        <authorList>
            <person name="Wang D."/>
            <person name="Mao Y."/>
        </authorList>
    </citation>
    <scope>NUCLEOTIDE SEQUENCE</scope>
    <source>
        <tissue evidence="1">Gametophyte</tissue>
    </source>
</reference>
<proteinExistence type="predicted"/>
<organism evidence="1 2">
    <name type="scientific">Pyropia yezoensis</name>
    <name type="common">Susabi-nori</name>
    <name type="synonym">Porphyra yezoensis</name>
    <dbReference type="NCBI Taxonomy" id="2788"/>
    <lineage>
        <taxon>Eukaryota</taxon>
        <taxon>Rhodophyta</taxon>
        <taxon>Bangiophyceae</taxon>
        <taxon>Bangiales</taxon>
        <taxon>Bangiaceae</taxon>
        <taxon>Pyropia</taxon>
    </lineage>
</organism>
<accession>A0ACC3BN53</accession>
<dbReference type="Proteomes" id="UP000798662">
    <property type="component" value="Chromosome 1"/>
</dbReference>
<keyword evidence="2" id="KW-1185">Reference proteome</keyword>
<evidence type="ECO:0000313" key="2">
    <source>
        <dbReference type="Proteomes" id="UP000798662"/>
    </source>
</evidence>
<comment type="caution">
    <text evidence="1">The sequence shown here is derived from an EMBL/GenBank/DDBJ whole genome shotgun (WGS) entry which is preliminary data.</text>
</comment>
<name>A0ACC3BN53_PYRYE</name>
<sequence length="273" mass="27282">MARLACVVAAAAVAVATAIPVDGASSLQDGSSRTFFHPRPVWKKPAAVHKPAQGKGLAGHGALPVVILPAESALPVVVLPAESELPVVVLPAESELPVVVLTATPSAAPRTAPPVVVLPSASAAPVLTASPMPTAKPNGRLNCEAATAAPTAAPSAAPSVAPTAAPTVVVVVTAAPMASAAPVSTVVVVAPACKSCDAGRVVAKAVPCVKTQRKLVYGCASARAFFPVTTAAPTATAAALACARWVDVKVQTTCHQRKLVKVCRQVPCPVKAW</sequence>
<gene>
    <name evidence="1" type="ORF">I4F81_002025</name>
</gene>